<organism evidence="1 2">
    <name type="scientific">Ancylostoma ceylanicum</name>
    <dbReference type="NCBI Taxonomy" id="53326"/>
    <lineage>
        <taxon>Eukaryota</taxon>
        <taxon>Metazoa</taxon>
        <taxon>Ecdysozoa</taxon>
        <taxon>Nematoda</taxon>
        <taxon>Chromadorea</taxon>
        <taxon>Rhabditida</taxon>
        <taxon>Rhabditina</taxon>
        <taxon>Rhabditomorpha</taxon>
        <taxon>Strongyloidea</taxon>
        <taxon>Ancylostomatidae</taxon>
        <taxon>Ancylostomatinae</taxon>
        <taxon>Ancylostoma</taxon>
    </lineage>
</organism>
<accession>A0A0D6L5S1</accession>
<keyword evidence="2" id="KW-1185">Reference proteome</keyword>
<proteinExistence type="predicted"/>
<dbReference type="AlphaFoldDB" id="A0A0D6L5S1"/>
<sequence>MVRSMGTKGETCIVVPNTLCATMRKMRGILLVAAVGAALPMATLTPKMLLTRKITQLVTGFLTDAQLSRAIDIAALDIHNGKRADEIMSDLYDYLTHALDEVQLKAINQGYKAMVKDLGEEGAANAVERMKKVTAYAITPAVEQIRAQGETPDLAYMAMSRQLTPDFVRIVVGLVRDTLTPTEWNKDIEKTQDGREDEAERIVRANKYVR</sequence>
<dbReference type="Proteomes" id="UP000054495">
    <property type="component" value="Unassembled WGS sequence"/>
</dbReference>
<gene>
    <name evidence="1" type="ORF">ANCCEY_14059</name>
</gene>
<dbReference type="EMBL" id="KE125891">
    <property type="protein sequence ID" value="EPB66855.1"/>
    <property type="molecule type" value="Genomic_DNA"/>
</dbReference>
<protein>
    <submittedName>
        <fullName evidence="1">Uncharacterized protein</fullName>
    </submittedName>
</protein>
<evidence type="ECO:0000313" key="2">
    <source>
        <dbReference type="Proteomes" id="UP000054495"/>
    </source>
</evidence>
<reference evidence="1 2" key="1">
    <citation type="submission" date="2013-05" db="EMBL/GenBank/DDBJ databases">
        <title>Draft genome of the parasitic nematode Anyclostoma ceylanicum.</title>
        <authorList>
            <person name="Mitreva M."/>
        </authorList>
    </citation>
    <scope>NUCLEOTIDE SEQUENCE [LARGE SCALE GENOMIC DNA]</scope>
</reference>
<evidence type="ECO:0000313" key="1">
    <source>
        <dbReference type="EMBL" id="EPB66855.1"/>
    </source>
</evidence>
<feature type="non-terminal residue" evidence="1">
    <location>
        <position position="210"/>
    </location>
</feature>
<name>A0A0D6L5S1_9BILA</name>